<dbReference type="CDD" id="cd01335">
    <property type="entry name" value="Radical_SAM"/>
    <property type="match status" value="1"/>
</dbReference>
<evidence type="ECO:0000256" key="3">
    <source>
        <dbReference type="ARBA" id="ARBA00033094"/>
    </source>
</evidence>
<evidence type="ECO:0000259" key="5">
    <source>
        <dbReference type="PROSITE" id="PS51918"/>
    </source>
</evidence>
<dbReference type="InterPro" id="IPR023404">
    <property type="entry name" value="rSAM_horseshoe"/>
</dbReference>
<comment type="similarity">
    <text evidence="1">Belongs to the anaerobic coproporphyrinogen-III oxidase family. HemW subfamily.</text>
</comment>
<dbReference type="InterPro" id="IPR034505">
    <property type="entry name" value="Coproporphyrinogen-III_oxidase"/>
</dbReference>
<dbReference type="Gene3D" id="3.80.30.20">
    <property type="entry name" value="tm_1862 like domain"/>
    <property type="match status" value="1"/>
</dbReference>
<dbReference type="InterPro" id="IPR006638">
    <property type="entry name" value="Elp3/MiaA/NifB-like_rSAM"/>
</dbReference>
<evidence type="ECO:0000256" key="2">
    <source>
        <dbReference type="ARBA" id="ARBA00014678"/>
    </source>
</evidence>
<dbReference type="KEGG" id="mbr:MONBRDRAFT_27367"/>
<dbReference type="PANTHER" id="PTHR13932">
    <property type="entry name" value="COPROPORPHYRINIGEN III OXIDASE"/>
    <property type="match status" value="1"/>
</dbReference>
<evidence type="ECO:0000313" key="7">
    <source>
        <dbReference type="Proteomes" id="UP000001357"/>
    </source>
</evidence>
<dbReference type="Proteomes" id="UP000001357">
    <property type="component" value="Unassembled WGS sequence"/>
</dbReference>
<dbReference type="SFLD" id="SFLDG01065">
    <property type="entry name" value="anaerobic_coproporphyrinogen-I"/>
    <property type="match status" value="1"/>
</dbReference>
<reference evidence="6 7" key="1">
    <citation type="journal article" date="2008" name="Nature">
        <title>The genome of the choanoflagellate Monosiga brevicollis and the origin of metazoans.</title>
        <authorList>
            <consortium name="JGI Sequencing"/>
            <person name="King N."/>
            <person name="Westbrook M.J."/>
            <person name="Young S.L."/>
            <person name="Kuo A."/>
            <person name="Abedin M."/>
            <person name="Chapman J."/>
            <person name="Fairclough S."/>
            <person name="Hellsten U."/>
            <person name="Isogai Y."/>
            <person name="Letunic I."/>
            <person name="Marr M."/>
            <person name="Pincus D."/>
            <person name="Putnam N."/>
            <person name="Rokas A."/>
            <person name="Wright K.J."/>
            <person name="Zuzow R."/>
            <person name="Dirks W."/>
            <person name="Good M."/>
            <person name="Goodstein D."/>
            <person name="Lemons D."/>
            <person name="Li W."/>
            <person name="Lyons J.B."/>
            <person name="Morris A."/>
            <person name="Nichols S."/>
            <person name="Richter D.J."/>
            <person name="Salamov A."/>
            <person name="Bork P."/>
            <person name="Lim W.A."/>
            <person name="Manning G."/>
            <person name="Miller W.T."/>
            <person name="McGinnis W."/>
            <person name="Shapiro H."/>
            <person name="Tjian R."/>
            <person name="Grigoriev I.V."/>
            <person name="Rokhsar D."/>
        </authorList>
    </citation>
    <scope>NUCLEOTIDE SEQUENCE [LARGE SCALE GENOMIC DNA]</scope>
    <source>
        <strain evidence="7">MX1 / ATCC 50154</strain>
    </source>
</reference>
<dbReference type="SMART" id="SM00729">
    <property type="entry name" value="Elp3"/>
    <property type="match status" value="1"/>
</dbReference>
<dbReference type="SUPFAM" id="SSF102114">
    <property type="entry name" value="Radical SAM enzymes"/>
    <property type="match status" value="1"/>
</dbReference>
<dbReference type="SFLD" id="SFLDF00562">
    <property type="entry name" value="HemN-like__clustered_with_heat"/>
    <property type="match status" value="1"/>
</dbReference>
<dbReference type="PANTHER" id="PTHR13932:SF5">
    <property type="entry name" value="RADICAL S-ADENOSYL METHIONINE DOMAIN-CONTAINING PROTEIN 1, MITOCHONDRIAL"/>
    <property type="match status" value="1"/>
</dbReference>
<dbReference type="GO" id="GO:0006779">
    <property type="term" value="P:porphyrin-containing compound biosynthetic process"/>
    <property type="evidence" value="ECO:0000318"/>
    <property type="project" value="GO_Central"/>
</dbReference>
<keyword evidence="7" id="KW-1185">Reference proteome</keyword>
<dbReference type="EMBL" id="CH991560">
    <property type="protein sequence ID" value="EDQ87307.1"/>
    <property type="molecule type" value="Genomic_DNA"/>
</dbReference>
<dbReference type="InterPro" id="IPR058240">
    <property type="entry name" value="rSAM_sf"/>
</dbReference>
<dbReference type="eggNOG" id="ENOG502QRH0">
    <property type="taxonomic scope" value="Eukaryota"/>
</dbReference>
<dbReference type="SFLD" id="SFLDS00029">
    <property type="entry name" value="Radical_SAM"/>
    <property type="match status" value="1"/>
</dbReference>
<dbReference type="FunCoup" id="A9V530">
    <property type="interactions" value="68"/>
</dbReference>
<comment type="function">
    <text evidence="4">May be a heme chaperone, appears to bind heme. Homologous bacterial proteins do not have oxygen-independent coproporphyrinogen-III oxidase activity. Binds 1 [4Fe-4S] cluster. The cluster is coordinated with 3 cysteines and an exchangeable S-adenosyl-L-methionine.</text>
</comment>
<evidence type="ECO:0000256" key="1">
    <source>
        <dbReference type="ARBA" id="ARBA00006100"/>
    </source>
</evidence>
<feature type="domain" description="Radical SAM core" evidence="5">
    <location>
        <begin position="2"/>
        <end position="257"/>
    </location>
</feature>
<dbReference type="GO" id="GO:0051539">
    <property type="term" value="F:4 iron, 4 sulfur cluster binding"/>
    <property type="evidence" value="ECO:0000318"/>
    <property type="project" value="GO_Central"/>
</dbReference>
<accession>A9V530</accession>
<dbReference type="GO" id="GO:0005737">
    <property type="term" value="C:cytoplasm"/>
    <property type="evidence" value="ECO:0000318"/>
    <property type="project" value="GO_Central"/>
</dbReference>
<dbReference type="GO" id="GO:0004109">
    <property type="term" value="F:coproporphyrinogen oxidase activity"/>
    <property type="evidence" value="ECO:0007669"/>
    <property type="project" value="InterPro"/>
</dbReference>
<dbReference type="AlphaFoldDB" id="A9V530"/>
<dbReference type="STRING" id="81824.A9V530"/>
<dbReference type="GeneID" id="5893130"/>
<proteinExistence type="inferred from homology"/>
<gene>
    <name evidence="6" type="ORF">MONBRDRAFT_27367</name>
</gene>
<evidence type="ECO:0000313" key="6">
    <source>
        <dbReference type="EMBL" id="EDQ87307.1"/>
    </source>
</evidence>
<name>A9V530_MONBE</name>
<dbReference type="RefSeq" id="XP_001747920.1">
    <property type="nucleotide sequence ID" value="XM_001747868.1"/>
</dbReference>
<organism evidence="6 7">
    <name type="scientific">Monosiga brevicollis</name>
    <name type="common">Choanoflagellate</name>
    <dbReference type="NCBI Taxonomy" id="81824"/>
    <lineage>
        <taxon>Eukaryota</taxon>
        <taxon>Choanoflagellata</taxon>
        <taxon>Craspedida</taxon>
        <taxon>Salpingoecidae</taxon>
        <taxon>Monosiga</taxon>
    </lineage>
</organism>
<dbReference type="InParanoid" id="A9V530"/>
<dbReference type="InterPro" id="IPR007197">
    <property type="entry name" value="rSAM"/>
</dbReference>
<dbReference type="PROSITE" id="PS51918">
    <property type="entry name" value="RADICAL_SAM"/>
    <property type="match status" value="1"/>
</dbReference>
<sequence length="463" mass="51840">MAAKARALAVYVHWPFCSRICTYCDFVKYPAIKQPAWFRGAGRGADPTHDEVLQAYRRQLTQLVQQLPSPNTQRQLTSLYFGGGTPSLMSPSLLRRLVDLVYTMFPPSSHPVEITLEANPDNITRDTLARWQTAGINRLSIGVQAIRDPLLQALGRQHSAEVALRVVKQAQDVFGSTGVSLDLMFGLPGQALDDWCTDLDHVLTELKPAHMSIYELTVKRGTILYHQTKLGLKVPDPDDYYFATQDICSAHGLERYEVSNYAQSPTMFSRHNMAYWRGTDYLGIGPGAVTSTIDLVSRQLVLCYQAKSMYLAVPSPFKRQPVLRYQQVHTCLLTLRDGDGCMATLRQRWRLDGMDQALIKRTMEEAVTDIVAFLCRTREPFDLAQVAAHFGVSLQPKARKELQQLAQAGLLEYSEKIQPTAWASRFNQPITEAGHLPASIRLTGKGLDVCNRLSTTVAELLLV</sequence>
<dbReference type="InterPro" id="IPR004559">
    <property type="entry name" value="HemW-like"/>
</dbReference>
<dbReference type="NCBIfam" id="TIGR00539">
    <property type="entry name" value="hemN_rel"/>
    <property type="match status" value="1"/>
</dbReference>
<protein>
    <recommendedName>
        <fullName evidence="2">Radical S-adenosyl methionine domain-containing protein 1, mitochondrial</fullName>
    </recommendedName>
    <alternativeName>
        <fullName evidence="3">Putative heme chaperone</fullName>
    </alternativeName>
</protein>
<evidence type="ECO:0000256" key="4">
    <source>
        <dbReference type="ARBA" id="ARBA00045130"/>
    </source>
</evidence>
<dbReference type="Pfam" id="PF04055">
    <property type="entry name" value="Radical_SAM"/>
    <property type="match status" value="1"/>
</dbReference>